<dbReference type="InterPro" id="IPR014891">
    <property type="entry name" value="DWNN_domain"/>
</dbReference>
<dbReference type="GO" id="GO:0008270">
    <property type="term" value="F:zinc ion binding"/>
    <property type="evidence" value="ECO:0007669"/>
    <property type="project" value="UniProtKB-KW"/>
</dbReference>
<dbReference type="Gene3D" id="3.10.20.90">
    <property type="entry name" value="Phosphatidylinositol 3-kinase Catalytic Subunit, Chain A, domain 1"/>
    <property type="match status" value="1"/>
</dbReference>
<dbReference type="Pfam" id="PF13696">
    <property type="entry name" value="zf-CCHC_2"/>
    <property type="match status" value="1"/>
</dbReference>
<comment type="subcellular location">
    <subcellularLocation>
        <location evidence="1">Nucleus</location>
    </subcellularLocation>
</comment>
<proteinExistence type="predicted"/>
<dbReference type="CDD" id="cd16620">
    <property type="entry name" value="vRING-HC-C4C4_RBBP6"/>
    <property type="match status" value="1"/>
</dbReference>
<feature type="region of interest" description="Disordered" evidence="7">
    <location>
        <begin position="148"/>
        <end position="172"/>
    </location>
</feature>
<dbReference type="GO" id="GO:0005634">
    <property type="term" value="C:nucleus"/>
    <property type="evidence" value="ECO:0007669"/>
    <property type="project" value="UniProtKB-SubCell"/>
</dbReference>
<evidence type="ECO:0008006" key="12">
    <source>
        <dbReference type="Google" id="ProtNLM"/>
    </source>
</evidence>
<sequence length="635" mass="68376">MSSSIFFRFKSQKDPLQITFDGTSLSVFEVKREIIAISKLGDGTDFDLEIYTPESSEKYDDDTTQIPRSTTVIARRLPASKQGAGRAARYVTGKMPITAKNQHRVESMNTAAKSTPVTSAASHSGKPLTEEEKLAAMFDANDEAWKQDQAHNAGKPVIRSSYNKQQPVPDKPLPPGYTCHRCGEKGHWIQACPTNNDPTFDGRPKFRRTTGIPRSMLKVIEKPMEVGEDGKIDVSKLPPGVMYTAQGEWVIAQTDKATWEKFQEEQKASTDKSKQVHEIDQDLRDRGLECSIDQRAFVDPVKTPCCGKVYCRDCIENALLDGDLLCPNCGEQVLLDKLETDEDAAKAVVAYEDEKKAKMKSEAGKSPAAAASPAEVTMLKVEETAKSPAANGAVPEVKVDGMTSAASTPKSKKRGATEELENTRKPAAPAEMKKTQAAKQNTPTPIPTGPKASMPPKQPTSIANNMQDFVKQMQSMSQTMPGMQGGMNAMMNPMMGMGMGVGPGMGMGMGMPGMMMNPMMTPGFGMGGMGGMGGMNGMNGMGGMNGGIHGGMNGGMNGMNGMNGMGMYNNNGMPANPNAGWGGQQQGWAGHGQGGMQNMGQQGGGAYMRQPVNPHRQQPRQRRQRSVDYKQMGSG</sequence>
<feature type="compositionally biased region" description="Gly residues" evidence="7">
    <location>
        <begin position="583"/>
        <end position="606"/>
    </location>
</feature>
<evidence type="ECO:0000259" key="8">
    <source>
        <dbReference type="PROSITE" id="PS50158"/>
    </source>
</evidence>
<protein>
    <recommendedName>
        <fullName evidence="12">MPE1</fullName>
    </recommendedName>
</protein>
<dbReference type="Pfam" id="PF08783">
    <property type="entry name" value="DWNN"/>
    <property type="match status" value="1"/>
</dbReference>
<evidence type="ECO:0000256" key="5">
    <source>
        <dbReference type="ARBA" id="ARBA00023242"/>
    </source>
</evidence>
<dbReference type="SUPFAM" id="SSF57850">
    <property type="entry name" value="RING/U-box"/>
    <property type="match status" value="1"/>
</dbReference>
<evidence type="ECO:0000256" key="4">
    <source>
        <dbReference type="ARBA" id="ARBA00022833"/>
    </source>
</evidence>
<dbReference type="GO" id="GO:0016567">
    <property type="term" value="P:protein ubiquitination"/>
    <property type="evidence" value="ECO:0007669"/>
    <property type="project" value="InterPro"/>
</dbReference>
<dbReference type="PROSITE" id="PS51282">
    <property type="entry name" value="DWNN"/>
    <property type="match status" value="1"/>
</dbReference>
<dbReference type="InterPro" id="IPR001878">
    <property type="entry name" value="Znf_CCHC"/>
</dbReference>
<evidence type="ECO:0000259" key="9">
    <source>
        <dbReference type="PROSITE" id="PS51282"/>
    </source>
</evidence>
<dbReference type="SUPFAM" id="SSF57756">
    <property type="entry name" value="Retrovirus zinc finger-like domains"/>
    <property type="match status" value="1"/>
</dbReference>
<comment type="caution">
    <text evidence="10">The sequence shown here is derived from an EMBL/GenBank/DDBJ whole genome shotgun (WGS) entry which is preliminary data.</text>
</comment>
<dbReference type="Gene3D" id="4.10.60.10">
    <property type="entry name" value="Zinc finger, CCHC-type"/>
    <property type="match status" value="1"/>
</dbReference>
<dbReference type="InterPro" id="IPR033489">
    <property type="entry name" value="RBBP6"/>
</dbReference>
<dbReference type="PANTHER" id="PTHR15439:SF0">
    <property type="entry name" value="CELL DIVISION CYCLE AND APOPTOSIS REGULATOR PROTEIN 1-RELATED"/>
    <property type="match status" value="1"/>
</dbReference>
<dbReference type="InterPro" id="IPR036875">
    <property type="entry name" value="Znf_CCHC_sf"/>
</dbReference>
<dbReference type="GO" id="GO:0006511">
    <property type="term" value="P:ubiquitin-dependent protein catabolic process"/>
    <property type="evidence" value="ECO:0007669"/>
    <property type="project" value="TreeGrafter"/>
</dbReference>
<evidence type="ECO:0000256" key="2">
    <source>
        <dbReference type="ARBA" id="ARBA00022723"/>
    </source>
</evidence>
<dbReference type="AlphaFoldDB" id="A0AAN7TTL5"/>
<dbReference type="GO" id="GO:0006397">
    <property type="term" value="P:mRNA processing"/>
    <property type="evidence" value="ECO:0007669"/>
    <property type="project" value="InterPro"/>
</dbReference>
<dbReference type="PANTHER" id="PTHR15439">
    <property type="entry name" value="RETINOBLASTOMA-BINDING PROTEIN 6"/>
    <property type="match status" value="1"/>
</dbReference>
<feature type="compositionally biased region" description="Basic and acidic residues" evidence="7">
    <location>
        <begin position="415"/>
        <end position="424"/>
    </location>
</feature>
<dbReference type="EMBL" id="JAVRRL010000011">
    <property type="protein sequence ID" value="KAK5115769.1"/>
    <property type="molecule type" value="Genomic_DNA"/>
</dbReference>
<feature type="domain" description="DWNN" evidence="9">
    <location>
        <begin position="5"/>
        <end position="78"/>
    </location>
</feature>
<dbReference type="PROSITE" id="PS50158">
    <property type="entry name" value="ZF_CCHC"/>
    <property type="match status" value="1"/>
</dbReference>
<feature type="region of interest" description="Disordered" evidence="7">
    <location>
        <begin position="583"/>
        <end position="635"/>
    </location>
</feature>
<keyword evidence="3 6" id="KW-0863">Zinc-finger</keyword>
<dbReference type="GO" id="GO:0061630">
    <property type="term" value="F:ubiquitin protein ligase activity"/>
    <property type="evidence" value="ECO:0007669"/>
    <property type="project" value="InterPro"/>
</dbReference>
<keyword evidence="4" id="KW-0862">Zinc</keyword>
<dbReference type="Proteomes" id="UP001310890">
    <property type="component" value="Unassembled WGS sequence"/>
</dbReference>
<reference evidence="10" key="1">
    <citation type="submission" date="2023-08" db="EMBL/GenBank/DDBJ databases">
        <title>Black Yeasts Isolated from many extreme environments.</title>
        <authorList>
            <person name="Coleine C."/>
            <person name="Stajich J.E."/>
            <person name="Selbmann L."/>
        </authorList>
    </citation>
    <scope>NUCLEOTIDE SEQUENCE</scope>
    <source>
        <strain evidence="10">CCFEE 5401</strain>
    </source>
</reference>
<evidence type="ECO:0000256" key="7">
    <source>
        <dbReference type="SAM" id="MobiDB-lite"/>
    </source>
</evidence>
<dbReference type="InterPro" id="IPR025829">
    <property type="entry name" value="Zn_knuckle_CX2CX3GHX4C"/>
</dbReference>
<evidence type="ECO:0000256" key="3">
    <source>
        <dbReference type="ARBA" id="ARBA00022771"/>
    </source>
</evidence>
<evidence type="ECO:0000256" key="6">
    <source>
        <dbReference type="PROSITE-ProRule" id="PRU00047"/>
    </source>
</evidence>
<dbReference type="InterPro" id="IPR013083">
    <property type="entry name" value="Znf_RING/FYVE/PHD"/>
</dbReference>
<gene>
    <name evidence="10" type="ORF">LTR62_000858</name>
</gene>
<keyword evidence="5" id="KW-0539">Nucleus</keyword>
<feature type="region of interest" description="Disordered" evidence="7">
    <location>
        <begin position="386"/>
        <end position="459"/>
    </location>
</feature>
<name>A0AAN7TTL5_9PEZI</name>
<feature type="domain" description="CCHC-type" evidence="8">
    <location>
        <begin position="179"/>
        <end position="193"/>
    </location>
</feature>
<evidence type="ECO:0000313" key="11">
    <source>
        <dbReference type="Proteomes" id="UP001310890"/>
    </source>
</evidence>
<organism evidence="10 11">
    <name type="scientific">Meristemomyces frigidus</name>
    <dbReference type="NCBI Taxonomy" id="1508187"/>
    <lineage>
        <taxon>Eukaryota</taxon>
        <taxon>Fungi</taxon>
        <taxon>Dikarya</taxon>
        <taxon>Ascomycota</taxon>
        <taxon>Pezizomycotina</taxon>
        <taxon>Dothideomycetes</taxon>
        <taxon>Dothideomycetidae</taxon>
        <taxon>Mycosphaerellales</taxon>
        <taxon>Teratosphaeriaceae</taxon>
        <taxon>Meristemomyces</taxon>
    </lineage>
</organism>
<evidence type="ECO:0000313" key="10">
    <source>
        <dbReference type="EMBL" id="KAK5115769.1"/>
    </source>
</evidence>
<dbReference type="GO" id="GO:0003676">
    <property type="term" value="F:nucleic acid binding"/>
    <property type="evidence" value="ECO:0007669"/>
    <property type="project" value="InterPro"/>
</dbReference>
<evidence type="ECO:0000256" key="1">
    <source>
        <dbReference type="ARBA" id="ARBA00004123"/>
    </source>
</evidence>
<keyword evidence="2" id="KW-0479">Metal-binding</keyword>
<dbReference type="Gene3D" id="3.30.40.10">
    <property type="entry name" value="Zinc/RING finger domain, C3HC4 (zinc finger)"/>
    <property type="match status" value="1"/>
</dbReference>
<dbReference type="SMART" id="SM01180">
    <property type="entry name" value="DWNN"/>
    <property type="match status" value="1"/>
</dbReference>
<accession>A0AAN7TTL5</accession>